<keyword evidence="2" id="KW-1185">Reference proteome</keyword>
<name>A0A7W3P919_9ACTN</name>
<gene>
    <name evidence="1" type="ORF">FB382_001526</name>
</gene>
<dbReference type="AlphaFoldDB" id="A0A7W3P919"/>
<accession>A0A7W3P919</accession>
<evidence type="ECO:0000313" key="2">
    <source>
        <dbReference type="Proteomes" id="UP000580910"/>
    </source>
</evidence>
<dbReference type="EMBL" id="JACGXA010000001">
    <property type="protein sequence ID" value="MBA8803235.1"/>
    <property type="molecule type" value="Genomic_DNA"/>
</dbReference>
<proteinExistence type="predicted"/>
<evidence type="ECO:0000313" key="1">
    <source>
        <dbReference type="EMBL" id="MBA8803235.1"/>
    </source>
</evidence>
<protein>
    <submittedName>
        <fullName evidence="1">Uncharacterized protein</fullName>
    </submittedName>
</protein>
<organism evidence="1 2">
    <name type="scientific">Nocardioides ginsengisegetis</name>
    <dbReference type="NCBI Taxonomy" id="661491"/>
    <lineage>
        <taxon>Bacteria</taxon>
        <taxon>Bacillati</taxon>
        <taxon>Actinomycetota</taxon>
        <taxon>Actinomycetes</taxon>
        <taxon>Propionibacteriales</taxon>
        <taxon>Nocardioidaceae</taxon>
        <taxon>Nocardioides</taxon>
    </lineage>
</organism>
<sequence>MNIDPSDTSMARQLRSILLELARREDSRAADEAAATPYGSPGPATILGHRSAAMLLRAEADHLLAG</sequence>
<comment type="caution">
    <text evidence="1">The sequence shown here is derived from an EMBL/GenBank/DDBJ whole genome shotgun (WGS) entry which is preliminary data.</text>
</comment>
<reference evidence="1 2" key="1">
    <citation type="submission" date="2020-07" db="EMBL/GenBank/DDBJ databases">
        <title>Sequencing the genomes of 1000 actinobacteria strains.</title>
        <authorList>
            <person name="Klenk H.-P."/>
        </authorList>
    </citation>
    <scope>NUCLEOTIDE SEQUENCE [LARGE SCALE GENOMIC DNA]</scope>
    <source>
        <strain evidence="1 2">DSM 21349</strain>
    </source>
</reference>
<dbReference type="Proteomes" id="UP000580910">
    <property type="component" value="Unassembled WGS sequence"/>
</dbReference>
<dbReference type="RefSeq" id="WP_182538091.1">
    <property type="nucleotide sequence ID" value="NZ_JACGXA010000001.1"/>
</dbReference>